<accession>A0A2T8HU55</accession>
<keyword evidence="5" id="KW-0808">Transferase</keyword>
<dbReference type="Proteomes" id="UP000245911">
    <property type="component" value="Unassembled WGS sequence"/>
</dbReference>
<dbReference type="OrthoDB" id="9808602at2"/>
<organism evidence="5 6">
    <name type="scientific">Pararhodobacter oceanensis</name>
    <dbReference type="NCBI Taxonomy" id="2172121"/>
    <lineage>
        <taxon>Bacteria</taxon>
        <taxon>Pseudomonadati</taxon>
        <taxon>Pseudomonadota</taxon>
        <taxon>Alphaproteobacteria</taxon>
        <taxon>Rhodobacterales</taxon>
        <taxon>Paracoccaceae</taxon>
        <taxon>Pararhodobacter</taxon>
    </lineage>
</organism>
<keyword evidence="3" id="KW-0472">Membrane</keyword>
<gene>
    <name evidence="5" type="ORF">DDE20_07930</name>
</gene>
<protein>
    <submittedName>
        <fullName evidence="5">Sugar transferase</fullName>
    </submittedName>
</protein>
<dbReference type="PANTHER" id="PTHR30576">
    <property type="entry name" value="COLANIC BIOSYNTHESIS UDP-GLUCOSE LIPID CARRIER TRANSFERASE"/>
    <property type="match status" value="1"/>
</dbReference>
<dbReference type="EMBL" id="QDKM01000003">
    <property type="protein sequence ID" value="PVH28958.1"/>
    <property type="molecule type" value="Genomic_DNA"/>
</dbReference>
<feature type="transmembrane region" description="Helical" evidence="3">
    <location>
        <begin position="42"/>
        <end position="65"/>
    </location>
</feature>
<comment type="caution">
    <text evidence="5">The sequence shown here is derived from an EMBL/GenBank/DDBJ whole genome shotgun (WGS) entry which is preliminary data.</text>
</comment>
<name>A0A2T8HU55_9RHOB</name>
<keyword evidence="3" id="KW-1133">Transmembrane helix</keyword>
<dbReference type="GO" id="GO:0000271">
    <property type="term" value="P:polysaccharide biosynthetic process"/>
    <property type="evidence" value="ECO:0007669"/>
    <property type="project" value="UniProtKB-KW"/>
</dbReference>
<reference evidence="5 6" key="1">
    <citation type="submission" date="2018-04" db="EMBL/GenBank/DDBJ databases">
        <title>Pararhodobacter oceanense sp. nov., isolated from marine intertidal sediment.</title>
        <authorList>
            <person name="Wang X.-L."/>
            <person name="Du Z.-J."/>
        </authorList>
    </citation>
    <scope>NUCLEOTIDE SEQUENCE [LARGE SCALE GENOMIC DNA]</scope>
    <source>
        <strain evidence="5 6">AM505</strain>
    </source>
</reference>
<evidence type="ECO:0000313" key="5">
    <source>
        <dbReference type="EMBL" id="PVH28958.1"/>
    </source>
</evidence>
<evidence type="ECO:0000313" key="6">
    <source>
        <dbReference type="Proteomes" id="UP000245911"/>
    </source>
</evidence>
<dbReference type="AlphaFoldDB" id="A0A2T8HU55"/>
<keyword evidence="6" id="KW-1185">Reference proteome</keyword>
<dbReference type="GO" id="GO:0016780">
    <property type="term" value="F:phosphotransferase activity, for other substituted phosphate groups"/>
    <property type="evidence" value="ECO:0007669"/>
    <property type="project" value="TreeGrafter"/>
</dbReference>
<proteinExistence type="inferred from homology"/>
<dbReference type="InterPro" id="IPR003362">
    <property type="entry name" value="Bact_transf"/>
</dbReference>
<evidence type="ECO:0000256" key="3">
    <source>
        <dbReference type="SAM" id="Phobius"/>
    </source>
</evidence>
<keyword evidence="2" id="KW-0270">Exopolysaccharide synthesis</keyword>
<evidence type="ECO:0000256" key="1">
    <source>
        <dbReference type="ARBA" id="ARBA00006464"/>
    </source>
</evidence>
<comment type="similarity">
    <text evidence="1">Belongs to the bacterial sugar transferase family.</text>
</comment>
<dbReference type="PANTHER" id="PTHR30576:SF0">
    <property type="entry name" value="UNDECAPRENYL-PHOSPHATE N-ACETYLGALACTOSAMINYL 1-PHOSPHATE TRANSFERASE-RELATED"/>
    <property type="match status" value="1"/>
</dbReference>
<dbReference type="Pfam" id="PF02397">
    <property type="entry name" value="Bac_transf"/>
    <property type="match status" value="1"/>
</dbReference>
<evidence type="ECO:0000259" key="4">
    <source>
        <dbReference type="Pfam" id="PF02397"/>
    </source>
</evidence>
<sequence>MTPPDASSHIASLPVAGRVRTPAQILQLRAPPLPLWKRAFDLWTAAMITPFVVPLIGVFALVMLITEGRPVFYGAERMRTPRNSFTLWKFRSMRPDPDDWGVSGTDKQHRITRFGGWLRRRRLDELPQLWNLWRGDISVVGPRPPDRRYVEKYPEIYAQVLQTRPGLTGLATVAYGRHEEMLLARVSTAEETEALYCRACVPRKAHIDLIYQRNRSLWLDLGIVRRTLFPKRRASPQRQLRRGFRRAFGIAQRR</sequence>
<evidence type="ECO:0000256" key="2">
    <source>
        <dbReference type="ARBA" id="ARBA00023169"/>
    </source>
</evidence>
<feature type="domain" description="Bacterial sugar transferase" evidence="4">
    <location>
        <begin position="37"/>
        <end position="228"/>
    </location>
</feature>
<keyword evidence="3" id="KW-0812">Transmembrane</keyword>